<accession>A0ABM7MRG3</accession>
<organism evidence="1 2">
    <name type="scientific">Rhodoferax lithotrophicus</name>
    <dbReference type="NCBI Taxonomy" id="2798804"/>
    <lineage>
        <taxon>Bacteria</taxon>
        <taxon>Pseudomonadati</taxon>
        <taxon>Pseudomonadota</taxon>
        <taxon>Betaproteobacteria</taxon>
        <taxon>Burkholderiales</taxon>
        <taxon>Comamonadaceae</taxon>
        <taxon>Rhodoferax</taxon>
    </lineage>
</organism>
<name>A0ABM7MRG3_9BURK</name>
<sequence>MPAPQVASLLEQNTAALRAKQFEPAEALLRGPLQLVPDRSEAQANLA</sequence>
<dbReference type="RefSeq" id="WP_223904861.1">
    <property type="nucleotide sequence ID" value="NZ_AP024238.1"/>
</dbReference>
<evidence type="ECO:0000313" key="1">
    <source>
        <dbReference type="EMBL" id="BCO28959.1"/>
    </source>
</evidence>
<dbReference type="EMBL" id="AP024238">
    <property type="protein sequence ID" value="BCO28959.1"/>
    <property type="molecule type" value="Genomic_DNA"/>
</dbReference>
<proteinExistence type="predicted"/>
<keyword evidence="2" id="KW-1185">Reference proteome</keyword>
<reference evidence="1 2" key="1">
    <citation type="journal article" date="2021" name="Microbiol. Spectr.">
        <title>A Single Bacterium Capable of Oxidation and Reduction of Iron at Circumneutral pH.</title>
        <authorList>
            <person name="Kato S."/>
            <person name="Ohkuma M."/>
        </authorList>
    </citation>
    <scope>NUCLEOTIDE SEQUENCE [LARGE SCALE GENOMIC DNA]</scope>
    <source>
        <strain evidence="1 2">MIZ03</strain>
    </source>
</reference>
<evidence type="ECO:0000313" key="2">
    <source>
        <dbReference type="Proteomes" id="UP000824366"/>
    </source>
</evidence>
<dbReference type="Proteomes" id="UP000824366">
    <property type="component" value="Chromosome"/>
</dbReference>
<gene>
    <name evidence="1" type="ORF">MIZ03_3869</name>
</gene>
<protein>
    <submittedName>
        <fullName evidence="1">Uncharacterized protein</fullName>
    </submittedName>
</protein>